<name>A0AAD9IKZ4_PROWI</name>
<reference evidence="1" key="1">
    <citation type="submission" date="2021-01" db="EMBL/GenBank/DDBJ databases">
        <authorList>
            <person name="Eckstrom K.M.E."/>
        </authorList>
    </citation>
    <scope>NUCLEOTIDE SEQUENCE</scope>
    <source>
        <strain evidence="1">UVCC 0001</strain>
    </source>
</reference>
<accession>A0AAD9IKZ4</accession>
<dbReference type="Proteomes" id="UP001255856">
    <property type="component" value="Unassembled WGS sequence"/>
</dbReference>
<dbReference type="InterPro" id="IPR016181">
    <property type="entry name" value="Acyl_CoA_acyltransferase"/>
</dbReference>
<keyword evidence="2" id="KW-1185">Reference proteome</keyword>
<proteinExistence type="predicted"/>
<comment type="caution">
    <text evidence="1">The sequence shown here is derived from an EMBL/GenBank/DDBJ whole genome shotgun (WGS) entry which is preliminary data.</text>
</comment>
<dbReference type="SUPFAM" id="SSF55729">
    <property type="entry name" value="Acyl-CoA N-acyltransferases (Nat)"/>
    <property type="match status" value="1"/>
</dbReference>
<protein>
    <recommendedName>
        <fullName evidence="3">N-acetyltransferase domain-containing protein</fullName>
    </recommendedName>
</protein>
<sequence>MVDLEENLGLPLEVREAPTSPTGNSLELGAGLSDADDLPVWLRKFIYLCQKGEANMKACVDSSRRVRALLVQRTTDEGDNWVMAIFTDPSSRRQGLARQLLMDAVAATPSNRITWSCIPPRAFTTQRLLEALEFKHVVDVMAWQTACALHLSLLQGLSIDMLVMHPNETGDSIAMAEHGKQCRSLDELQEALEVCSPAPEGLRHYLPGERRLTGARTGLLVEALAADNVWLVHDRHRRPAAVLTSGQSHSGMIYGSIVARDAAGLEAALRLARRCIPYACRFYFLASCPPLKLMMDQV</sequence>
<gene>
    <name evidence="1" type="ORF">QBZ16_000274</name>
</gene>
<dbReference type="AlphaFoldDB" id="A0AAD9IKZ4"/>
<evidence type="ECO:0000313" key="1">
    <source>
        <dbReference type="EMBL" id="KAK2080421.1"/>
    </source>
</evidence>
<dbReference type="Gene3D" id="3.40.630.30">
    <property type="match status" value="1"/>
</dbReference>
<organism evidence="1 2">
    <name type="scientific">Prototheca wickerhamii</name>
    <dbReference type="NCBI Taxonomy" id="3111"/>
    <lineage>
        <taxon>Eukaryota</taxon>
        <taxon>Viridiplantae</taxon>
        <taxon>Chlorophyta</taxon>
        <taxon>core chlorophytes</taxon>
        <taxon>Trebouxiophyceae</taxon>
        <taxon>Chlorellales</taxon>
        <taxon>Chlorellaceae</taxon>
        <taxon>Prototheca</taxon>
    </lineage>
</organism>
<dbReference type="EMBL" id="JASFZW010000001">
    <property type="protein sequence ID" value="KAK2080421.1"/>
    <property type="molecule type" value="Genomic_DNA"/>
</dbReference>
<evidence type="ECO:0008006" key="3">
    <source>
        <dbReference type="Google" id="ProtNLM"/>
    </source>
</evidence>
<evidence type="ECO:0000313" key="2">
    <source>
        <dbReference type="Proteomes" id="UP001255856"/>
    </source>
</evidence>